<dbReference type="RefSeq" id="WP_072898728.1">
    <property type="nucleotide sequence ID" value="NZ_FQWZ01000007.1"/>
</dbReference>
<dbReference type="EC" id="2.7.13.3" evidence="4"/>
<dbReference type="Proteomes" id="UP000199758">
    <property type="component" value="Unassembled WGS sequence"/>
</dbReference>
<keyword evidence="14" id="KW-0408">Iron</keyword>
<evidence type="ECO:0000256" key="14">
    <source>
        <dbReference type="ARBA" id="ARBA00023004"/>
    </source>
</evidence>
<dbReference type="Pfam" id="PF02518">
    <property type="entry name" value="HATPase_c"/>
    <property type="match status" value="1"/>
</dbReference>
<dbReference type="InterPro" id="IPR004358">
    <property type="entry name" value="Sig_transdc_His_kin-like_C"/>
</dbReference>
<dbReference type="PANTHER" id="PTHR24421">
    <property type="entry name" value="NITRATE/NITRITE SENSOR PROTEIN NARX-RELATED"/>
    <property type="match status" value="1"/>
</dbReference>
<gene>
    <name evidence="21" type="ORF">SAMN04488068_3010</name>
</gene>
<reference evidence="21 22" key="1">
    <citation type="submission" date="2016-11" db="EMBL/GenBank/DDBJ databases">
        <authorList>
            <person name="Jaros S."/>
            <person name="Januszkiewicz K."/>
            <person name="Wedrychowicz H."/>
        </authorList>
    </citation>
    <scope>NUCLEOTIDE SEQUENCE [LARGE SCALE GENOMIC DNA]</scope>
    <source>
        <strain evidence="21 22">CGMCC 1.7049</strain>
    </source>
</reference>
<dbReference type="PROSITE" id="PS50109">
    <property type="entry name" value="HIS_KIN"/>
    <property type="match status" value="1"/>
</dbReference>
<evidence type="ECO:0000259" key="20">
    <source>
        <dbReference type="PROSITE" id="PS50109"/>
    </source>
</evidence>
<dbReference type="GO" id="GO:0000155">
    <property type="term" value="F:phosphorelay sensor kinase activity"/>
    <property type="evidence" value="ECO:0007669"/>
    <property type="project" value="InterPro"/>
</dbReference>
<dbReference type="AlphaFoldDB" id="A0A1M5RC71"/>
<keyword evidence="9" id="KW-0808">Transferase</keyword>
<evidence type="ECO:0000256" key="4">
    <source>
        <dbReference type="ARBA" id="ARBA00012438"/>
    </source>
</evidence>
<evidence type="ECO:0000256" key="3">
    <source>
        <dbReference type="ARBA" id="ARBA00004496"/>
    </source>
</evidence>
<comment type="function">
    <text evidence="17">Member of the two-component regulatory system NreB/NreC involved in the control of dissimilatory nitrate/nitrite reduction in response to oxygen. NreB functions as a direct oxygen sensor histidine kinase which is autophosphorylated, in the absence of oxygen, probably at the conserved histidine residue, and transfers its phosphate group probably to a conserved aspartate residue of NreC. NreB/NreC activates the expression of the nitrate (narGHJI) and nitrite (nir) reductase operons, as well as the putative nitrate transporter gene narT.</text>
</comment>
<dbReference type="InterPro" id="IPR036890">
    <property type="entry name" value="HATPase_C_sf"/>
</dbReference>
<evidence type="ECO:0000256" key="12">
    <source>
        <dbReference type="ARBA" id="ARBA00022777"/>
    </source>
</evidence>
<dbReference type="PANTHER" id="PTHR24421:SF10">
    <property type="entry name" value="NITRATE_NITRITE SENSOR PROTEIN NARQ"/>
    <property type="match status" value="1"/>
</dbReference>
<keyword evidence="15" id="KW-0902">Two-component regulatory system</keyword>
<keyword evidence="13" id="KW-0067">ATP-binding</keyword>
<dbReference type="CDD" id="cd16917">
    <property type="entry name" value="HATPase_UhpB-NarQ-NarX-like"/>
    <property type="match status" value="1"/>
</dbReference>
<dbReference type="InterPro" id="IPR050482">
    <property type="entry name" value="Sensor_HK_TwoCompSys"/>
</dbReference>
<keyword evidence="10" id="KW-0479">Metal-binding</keyword>
<sequence length="290" mass="31830">MDNPVPPHQQSAGTPEQRLDAASEDYREAVLRQVRALTEDNQRLFQAALRSEKRFRMLAKAVWKIQEDERRRLARELHDGIGQTLTALANHLQRIADDAHAHENVGLASRLGDALDITRSALHDTRELSRLLRPTLLDDLGLEVALQWLTRTLAERCAIAIECSSTVGEQRLTPDLETLVFRITQEALTNVIRHSGASEAQVRLTRIGNLLRLQVSDDGRGFDPGELNNPDKLGDSVGVRGMRDRAELFGGRLELKSAPGEGTRVTLVVPVEAGDDISAAPGAATKPGGL</sequence>
<organism evidence="21 22">
    <name type="scientific">Hydrocarboniphaga daqingensis</name>
    <dbReference type="NCBI Taxonomy" id="490188"/>
    <lineage>
        <taxon>Bacteria</taxon>
        <taxon>Pseudomonadati</taxon>
        <taxon>Pseudomonadota</taxon>
        <taxon>Gammaproteobacteria</taxon>
        <taxon>Nevskiales</taxon>
        <taxon>Nevskiaceae</taxon>
        <taxon>Hydrocarboniphaga</taxon>
    </lineage>
</organism>
<dbReference type="GO" id="GO:0005737">
    <property type="term" value="C:cytoplasm"/>
    <property type="evidence" value="ECO:0007669"/>
    <property type="project" value="UniProtKB-SubCell"/>
</dbReference>
<proteinExistence type="predicted"/>
<dbReference type="Gene3D" id="3.30.565.10">
    <property type="entry name" value="Histidine kinase-like ATPase, C-terminal domain"/>
    <property type="match status" value="1"/>
</dbReference>
<protein>
    <recommendedName>
        <fullName evidence="5">Oxygen sensor histidine kinase NreB</fullName>
        <ecNumber evidence="4">2.7.13.3</ecNumber>
    </recommendedName>
    <alternativeName>
        <fullName evidence="18">Nitrogen regulation protein B</fullName>
    </alternativeName>
</protein>
<dbReference type="Pfam" id="PF07730">
    <property type="entry name" value="HisKA_3"/>
    <property type="match status" value="1"/>
</dbReference>
<dbReference type="GO" id="GO:0051539">
    <property type="term" value="F:4 iron, 4 sulfur cluster binding"/>
    <property type="evidence" value="ECO:0007669"/>
    <property type="project" value="UniProtKB-KW"/>
</dbReference>
<feature type="region of interest" description="Disordered" evidence="19">
    <location>
        <begin position="1"/>
        <end position="21"/>
    </location>
</feature>
<evidence type="ECO:0000256" key="6">
    <source>
        <dbReference type="ARBA" id="ARBA00022485"/>
    </source>
</evidence>
<dbReference type="GO" id="GO:0046983">
    <property type="term" value="F:protein dimerization activity"/>
    <property type="evidence" value="ECO:0007669"/>
    <property type="project" value="InterPro"/>
</dbReference>
<evidence type="ECO:0000256" key="2">
    <source>
        <dbReference type="ARBA" id="ARBA00001966"/>
    </source>
</evidence>
<comment type="cofactor">
    <cofactor evidence="2">
        <name>[4Fe-4S] cluster</name>
        <dbReference type="ChEBI" id="CHEBI:49883"/>
    </cofactor>
</comment>
<dbReference type="InterPro" id="IPR003594">
    <property type="entry name" value="HATPase_dom"/>
</dbReference>
<evidence type="ECO:0000256" key="1">
    <source>
        <dbReference type="ARBA" id="ARBA00000085"/>
    </source>
</evidence>
<keyword evidence="22" id="KW-1185">Reference proteome</keyword>
<evidence type="ECO:0000256" key="11">
    <source>
        <dbReference type="ARBA" id="ARBA00022741"/>
    </source>
</evidence>
<dbReference type="GO" id="GO:0046872">
    <property type="term" value="F:metal ion binding"/>
    <property type="evidence" value="ECO:0007669"/>
    <property type="project" value="UniProtKB-KW"/>
</dbReference>
<evidence type="ECO:0000256" key="18">
    <source>
        <dbReference type="ARBA" id="ARBA00030800"/>
    </source>
</evidence>
<dbReference type="InterPro" id="IPR005467">
    <property type="entry name" value="His_kinase_dom"/>
</dbReference>
<evidence type="ECO:0000256" key="15">
    <source>
        <dbReference type="ARBA" id="ARBA00023012"/>
    </source>
</evidence>
<keyword evidence="7" id="KW-0963">Cytoplasm</keyword>
<evidence type="ECO:0000313" key="21">
    <source>
        <dbReference type="EMBL" id="SHH23639.1"/>
    </source>
</evidence>
<dbReference type="OrthoDB" id="9797605at2"/>
<name>A0A1M5RC71_9GAMM</name>
<dbReference type="SUPFAM" id="SSF55874">
    <property type="entry name" value="ATPase domain of HSP90 chaperone/DNA topoisomerase II/histidine kinase"/>
    <property type="match status" value="1"/>
</dbReference>
<evidence type="ECO:0000256" key="8">
    <source>
        <dbReference type="ARBA" id="ARBA00022553"/>
    </source>
</evidence>
<evidence type="ECO:0000256" key="16">
    <source>
        <dbReference type="ARBA" id="ARBA00023014"/>
    </source>
</evidence>
<keyword evidence="12 21" id="KW-0418">Kinase</keyword>
<dbReference type="SMART" id="SM00387">
    <property type="entry name" value="HATPase_c"/>
    <property type="match status" value="1"/>
</dbReference>
<keyword evidence="6" id="KW-0004">4Fe-4S</keyword>
<evidence type="ECO:0000256" key="5">
    <source>
        <dbReference type="ARBA" id="ARBA00017322"/>
    </source>
</evidence>
<evidence type="ECO:0000256" key="17">
    <source>
        <dbReference type="ARBA" id="ARBA00024827"/>
    </source>
</evidence>
<feature type="domain" description="Histidine kinase" evidence="20">
    <location>
        <begin position="182"/>
        <end position="273"/>
    </location>
</feature>
<evidence type="ECO:0000256" key="19">
    <source>
        <dbReference type="SAM" id="MobiDB-lite"/>
    </source>
</evidence>
<dbReference type="STRING" id="490188.SAMN04488068_3010"/>
<evidence type="ECO:0000256" key="7">
    <source>
        <dbReference type="ARBA" id="ARBA00022490"/>
    </source>
</evidence>
<keyword evidence="8" id="KW-0597">Phosphoprotein</keyword>
<keyword evidence="16" id="KW-0411">Iron-sulfur</keyword>
<dbReference type="Gene3D" id="1.20.5.1930">
    <property type="match status" value="1"/>
</dbReference>
<keyword evidence="11" id="KW-0547">Nucleotide-binding</keyword>
<evidence type="ECO:0000256" key="13">
    <source>
        <dbReference type="ARBA" id="ARBA00022840"/>
    </source>
</evidence>
<evidence type="ECO:0000313" key="22">
    <source>
        <dbReference type="Proteomes" id="UP000199758"/>
    </source>
</evidence>
<comment type="catalytic activity">
    <reaction evidence="1">
        <text>ATP + protein L-histidine = ADP + protein N-phospho-L-histidine.</text>
        <dbReference type="EC" id="2.7.13.3"/>
    </reaction>
</comment>
<dbReference type="EMBL" id="FQWZ01000007">
    <property type="protein sequence ID" value="SHH23639.1"/>
    <property type="molecule type" value="Genomic_DNA"/>
</dbReference>
<accession>A0A1M5RC71</accession>
<comment type="subcellular location">
    <subcellularLocation>
        <location evidence="3">Cytoplasm</location>
    </subcellularLocation>
</comment>
<dbReference type="GO" id="GO:0016020">
    <property type="term" value="C:membrane"/>
    <property type="evidence" value="ECO:0007669"/>
    <property type="project" value="InterPro"/>
</dbReference>
<evidence type="ECO:0000256" key="9">
    <source>
        <dbReference type="ARBA" id="ARBA00022679"/>
    </source>
</evidence>
<dbReference type="PRINTS" id="PR00344">
    <property type="entry name" value="BCTRLSENSOR"/>
</dbReference>
<dbReference type="InterPro" id="IPR011712">
    <property type="entry name" value="Sig_transdc_His_kin_sub3_dim/P"/>
</dbReference>
<evidence type="ECO:0000256" key="10">
    <source>
        <dbReference type="ARBA" id="ARBA00022723"/>
    </source>
</evidence>
<dbReference type="GO" id="GO:0005524">
    <property type="term" value="F:ATP binding"/>
    <property type="evidence" value="ECO:0007669"/>
    <property type="project" value="UniProtKB-KW"/>
</dbReference>